<dbReference type="Pfam" id="PF22178">
    <property type="entry name" value="Gp5_trimer_C"/>
    <property type="match status" value="1"/>
</dbReference>
<dbReference type="AlphaFoldDB" id="A0A1I4AJS1"/>
<dbReference type="Proteomes" id="UP000198635">
    <property type="component" value="Unassembled WGS sequence"/>
</dbReference>
<dbReference type="RefSeq" id="WP_425429378.1">
    <property type="nucleotide sequence ID" value="NZ_FORX01000041.1"/>
</dbReference>
<feature type="non-terminal residue" evidence="2">
    <location>
        <position position="1"/>
    </location>
</feature>
<dbReference type="SUPFAM" id="SSF69349">
    <property type="entry name" value="Phage fibre proteins"/>
    <property type="match status" value="1"/>
</dbReference>
<sequence>IEDKKGQEEIYVHAEKDVNVYVKNDWKEHILHDQHRTVDNFSYSVVKGEDQQTVEKDRKIELLSDDHLTVKASSHSRFGDKWLLRSGDEVHIRAGSKAVLEAGTELTVKAGASFIRLDPSGVTIVGAKVGINSGGSPGSGSGARPLLPTDSLLPEEGQVPFCQKVIFDQARELDEPVINECPMEQESEDA</sequence>
<dbReference type="EMBL" id="FORX01000041">
    <property type="protein sequence ID" value="SFK55966.1"/>
    <property type="molecule type" value="Genomic_DNA"/>
</dbReference>
<proteinExistence type="predicted"/>
<keyword evidence="3" id="KW-1185">Reference proteome</keyword>
<gene>
    <name evidence="2" type="ORF">SAMN04488082_1414</name>
</gene>
<name>A0A1I4AJS1_9BACT</name>
<evidence type="ECO:0000313" key="2">
    <source>
        <dbReference type="EMBL" id="SFK55966.1"/>
    </source>
</evidence>
<protein>
    <submittedName>
        <fullName evidence="2">Type VI secretion system secreted protein VgrG</fullName>
    </submittedName>
</protein>
<dbReference type="InterPro" id="IPR054030">
    <property type="entry name" value="Gp5_Vgr_C"/>
</dbReference>
<organism evidence="2 3">
    <name type="scientific">Desulfomicrobium apsheronum</name>
    <dbReference type="NCBI Taxonomy" id="52560"/>
    <lineage>
        <taxon>Bacteria</taxon>
        <taxon>Pseudomonadati</taxon>
        <taxon>Thermodesulfobacteriota</taxon>
        <taxon>Desulfovibrionia</taxon>
        <taxon>Desulfovibrionales</taxon>
        <taxon>Desulfomicrobiaceae</taxon>
        <taxon>Desulfomicrobium</taxon>
    </lineage>
</organism>
<accession>A0A1I4AJS1</accession>
<dbReference type="STRING" id="52560.SAMN04488082_1414"/>
<evidence type="ECO:0000313" key="3">
    <source>
        <dbReference type="Proteomes" id="UP000198635"/>
    </source>
</evidence>
<reference evidence="3" key="1">
    <citation type="submission" date="2016-10" db="EMBL/GenBank/DDBJ databases">
        <authorList>
            <person name="Varghese N."/>
            <person name="Submissions S."/>
        </authorList>
    </citation>
    <scope>NUCLEOTIDE SEQUENCE [LARGE SCALE GENOMIC DNA]</scope>
    <source>
        <strain evidence="3">DSM 5918</strain>
    </source>
</reference>
<evidence type="ECO:0000259" key="1">
    <source>
        <dbReference type="Pfam" id="PF22178"/>
    </source>
</evidence>
<feature type="domain" description="Gp5/Type VI secretion system Vgr C-terminal trimerisation" evidence="1">
    <location>
        <begin position="1"/>
        <end position="87"/>
    </location>
</feature>